<dbReference type="AlphaFoldDB" id="A0A926WIB4"/>
<accession>A0A926WIB4</accession>
<evidence type="ECO:0000313" key="3">
    <source>
        <dbReference type="Proteomes" id="UP000662185"/>
    </source>
</evidence>
<protein>
    <submittedName>
        <fullName evidence="2">Peptidoglycan-binding protein</fullName>
    </submittedName>
</protein>
<feature type="domain" description="Peptidoglycan binding-like" evidence="1">
    <location>
        <begin position="76"/>
        <end position="112"/>
    </location>
</feature>
<organism evidence="2 3">
    <name type="scientific">Anabaena sphaerica FACHB-251</name>
    <dbReference type="NCBI Taxonomy" id="2692883"/>
    <lineage>
        <taxon>Bacteria</taxon>
        <taxon>Bacillati</taxon>
        <taxon>Cyanobacteriota</taxon>
        <taxon>Cyanophyceae</taxon>
        <taxon>Nostocales</taxon>
        <taxon>Nostocaceae</taxon>
        <taxon>Anabaena</taxon>
    </lineage>
</organism>
<dbReference type="EMBL" id="JACJQU010000010">
    <property type="protein sequence ID" value="MBD2295104.1"/>
    <property type="molecule type" value="Genomic_DNA"/>
</dbReference>
<sequence length="116" mass="12877">MNKLWKYGAITGIMFTMLVLDVSSALSAPKPKYSRCKNSQEYCLRRGDRGRLVDDLIGGLICVGIDNVNSEKKDDPDYAVFTEKVENAVKEFQKTANIKPDGIARPATIKAIQYGC</sequence>
<dbReference type="Pfam" id="PF01471">
    <property type="entry name" value="PG_binding_1"/>
    <property type="match status" value="1"/>
</dbReference>
<dbReference type="RefSeq" id="WP_190562159.1">
    <property type="nucleotide sequence ID" value="NZ_JACJQU010000010.1"/>
</dbReference>
<comment type="caution">
    <text evidence="2">The sequence shown here is derived from an EMBL/GenBank/DDBJ whole genome shotgun (WGS) entry which is preliminary data.</text>
</comment>
<reference evidence="3" key="1">
    <citation type="journal article" date="2020" name="ISME J.">
        <title>Comparative genomics reveals insights into cyanobacterial evolution and habitat adaptation.</title>
        <authorList>
            <person name="Chen M.Y."/>
            <person name="Teng W.K."/>
            <person name="Zhao L."/>
            <person name="Hu C.X."/>
            <person name="Zhou Y.K."/>
            <person name="Han B.P."/>
            <person name="Song L.R."/>
            <person name="Shu W.S."/>
        </authorList>
    </citation>
    <scope>NUCLEOTIDE SEQUENCE [LARGE SCALE GENOMIC DNA]</scope>
    <source>
        <strain evidence="3">FACHB-251</strain>
    </source>
</reference>
<evidence type="ECO:0000259" key="1">
    <source>
        <dbReference type="Pfam" id="PF01471"/>
    </source>
</evidence>
<keyword evidence="3" id="KW-1185">Reference proteome</keyword>
<proteinExistence type="predicted"/>
<dbReference type="InterPro" id="IPR036365">
    <property type="entry name" value="PGBD-like_sf"/>
</dbReference>
<name>A0A926WIB4_9NOST</name>
<dbReference type="InterPro" id="IPR002477">
    <property type="entry name" value="Peptidoglycan-bd-like"/>
</dbReference>
<dbReference type="Proteomes" id="UP000662185">
    <property type="component" value="Unassembled WGS sequence"/>
</dbReference>
<dbReference type="InterPro" id="IPR036366">
    <property type="entry name" value="PGBDSf"/>
</dbReference>
<dbReference type="Gene3D" id="1.10.101.10">
    <property type="entry name" value="PGBD-like superfamily/PGBD"/>
    <property type="match status" value="1"/>
</dbReference>
<evidence type="ECO:0000313" key="2">
    <source>
        <dbReference type="EMBL" id="MBD2295104.1"/>
    </source>
</evidence>
<gene>
    <name evidence="2" type="ORF">H6G06_16855</name>
</gene>
<dbReference type="SUPFAM" id="SSF47090">
    <property type="entry name" value="PGBD-like"/>
    <property type="match status" value="1"/>
</dbReference>